<keyword evidence="8" id="KW-1185">Reference proteome</keyword>
<dbReference type="InterPro" id="IPR015889">
    <property type="entry name" value="Intradiol_dOase_core"/>
</dbReference>
<keyword evidence="5" id="KW-0732">Signal</keyword>
<dbReference type="PANTHER" id="PTHR33711:SF10">
    <property type="entry name" value="INTRADIOL RING-CLEAVAGE DIOXYGENASES DOMAIN-CONTAINING PROTEIN"/>
    <property type="match status" value="1"/>
</dbReference>
<dbReference type="OrthoDB" id="45055at2759"/>
<evidence type="ECO:0000256" key="4">
    <source>
        <dbReference type="SAM" id="MobiDB-lite"/>
    </source>
</evidence>
<name>A0A8J9Z3Y4_BRALA</name>
<dbReference type="GO" id="GO:0016702">
    <property type="term" value="F:oxidoreductase activity, acting on single donors with incorporation of molecular oxygen, incorporation of two atoms of oxygen"/>
    <property type="evidence" value="ECO:0007669"/>
    <property type="project" value="InterPro"/>
</dbReference>
<evidence type="ECO:0000256" key="3">
    <source>
        <dbReference type="ARBA" id="ARBA00023002"/>
    </source>
</evidence>
<proteinExistence type="inferred from homology"/>
<dbReference type="InterPro" id="IPR050770">
    <property type="entry name" value="Intradiol_RC_Dioxygenase"/>
</dbReference>
<sequence>MFPLLSILLVGWIVGPGVFAQSGCPATHRDVLGPYYLRGVPYQRVVCSGGPYLLVYGTVRDTSCSVVSGATLELWQADSSARYYMNTEMLNFCRGKVTTDPQGRYSFITIRPGKYGWGWYRRPAHVHLRVTAPGRQTLVTQMYFSGDSNLGDQDPCGSCGSENPSQVTEPRTPSGAEGTYTVAGTTYTVSEVAEWDMVLI</sequence>
<dbReference type="EMBL" id="OV696700">
    <property type="protein sequence ID" value="CAH1246648.1"/>
    <property type="molecule type" value="Genomic_DNA"/>
</dbReference>
<dbReference type="Proteomes" id="UP000838412">
    <property type="component" value="Chromosome 15"/>
</dbReference>
<feature type="compositionally biased region" description="Polar residues" evidence="4">
    <location>
        <begin position="160"/>
        <end position="171"/>
    </location>
</feature>
<feature type="region of interest" description="Disordered" evidence="4">
    <location>
        <begin position="154"/>
        <end position="177"/>
    </location>
</feature>
<dbReference type="InterPro" id="IPR000627">
    <property type="entry name" value="Intradiol_dOase_C"/>
</dbReference>
<dbReference type="SUPFAM" id="SSF49482">
    <property type="entry name" value="Aromatic compound dioxygenase"/>
    <property type="match status" value="1"/>
</dbReference>
<evidence type="ECO:0000259" key="6">
    <source>
        <dbReference type="Pfam" id="PF00775"/>
    </source>
</evidence>
<evidence type="ECO:0000313" key="7">
    <source>
        <dbReference type="EMBL" id="CAH1246648.1"/>
    </source>
</evidence>
<organism evidence="7 8">
    <name type="scientific">Branchiostoma lanceolatum</name>
    <name type="common">Common lancelet</name>
    <name type="synonym">Amphioxus lanceolatum</name>
    <dbReference type="NCBI Taxonomy" id="7740"/>
    <lineage>
        <taxon>Eukaryota</taxon>
        <taxon>Metazoa</taxon>
        <taxon>Chordata</taxon>
        <taxon>Cephalochordata</taxon>
        <taxon>Leptocardii</taxon>
        <taxon>Amphioxiformes</taxon>
        <taxon>Branchiostomatidae</taxon>
        <taxon>Branchiostoma</taxon>
    </lineage>
</organism>
<keyword evidence="3" id="KW-0560">Oxidoreductase</keyword>
<feature type="domain" description="Intradiol ring-cleavage dioxygenases" evidence="6">
    <location>
        <begin position="50"/>
        <end position="152"/>
    </location>
</feature>
<dbReference type="Gene3D" id="2.60.130.10">
    <property type="entry name" value="Aromatic compound dioxygenase"/>
    <property type="match status" value="1"/>
</dbReference>
<gene>
    <name evidence="7" type="primary">Hypp7758</name>
    <name evidence="7" type="ORF">BLAG_LOCUS8597</name>
</gene>
<comment type="similarity">
    <text evidence="1">Belongs to the intradiol ring-cleavage dioxygenase family.</text>
</comment>
<evidence type="ECO:0000256" key="5">
    <source>
        <dbReference type="SAM" id="SignalP"/>
    </source>
</evidence>
<evidence type="ECO:0000313" key="8">
    <source>
        <dbReference type="Proteomes" id="UP000838412"/>
    </source>
</evidence>
<feature type="chain" id="PRO_5035479360" evidence="5">
    <location>
        <begin position="21"/>
        <end position="200"/>
    </location>
</feature>
<dbReference type="GO" id="GO:0008199">
    <property type="term" value="F:ferric iron binding"/>
    <property type="evidence" value="ECO:0007669"/>
    <property type="project" value="InterPro"/>
</dbReference>
<dbReference type="PANTHER" id="PTHR33711">
    <property type="entry name" value="DIOXYGENASE, PUTATIVE (AFU_ORTHOLOGUE AFUA_2G02910)-RELATED"/>
    <property type="match status" value="1"/>
</dbReference>
<dbReference type="Pfam" id="PF00775">
    <property type="entry name" value="Dioxygenase_C"/>
    <property type="match status" value="1"/>
</dbReference>
<dbReference type="AlphaFoldDB" id="A0A8J9Z3Y4"/>
<reference evidence="7" key="1">
    <citation type="submission" date="2022-01" db="EMBL/GenBank/DDBJ databases">
        <authorList>
            <person name="Braso-Vives M."/>
        </authorList>
    </citation>
    <scope>NUCLEOTIDE SEQUENCE</scope>
</reference>
<accession>A0A8J9Z3Y4</accession>
<feature type="signal peptide" evidence="5">
    <location>
        <begin position="1"/>
        <end position="20"/>
    </location>
</feature>
<evidence type="ECO:0000256" key="1">
    <source>
        <dbReference type="ARBA" id="ARBA00007825"/>
    </source>
</evidence>
<keyword evidence="2" id="KW-0223">Dioxygenase</keyword>
<evidence type="ECO:0000256" key="2">
    <source>
        <dbReference type="ARBA" id="ARBA00022964"/>
    </source>
</evidence>
<protein>
    <submittedName>
        <fullName evidence="7">Hypp7758 protein</fullName>
    </submittedName>
</protein>